<organism evidence="1 2">
    <name type="scientific">Caulobacter ginsengisoli</name>
    <dbReference type="NCBI Taxonomy" id="400775"/>
    <lineage>
        <taxon>Bacteria</taxon>
        <taxon>Pseudomonadati</taxon>
        <taxon>Pseudomonadota</taxon>
        <taxon>Alphaproteobacteria</taxon>
        <taxon>Caulobacterales</taxon>
        <taxon>Caulobacteraceae</taxon>
        <taxon>Caulobacter</taxon>
    </lineage>
</organism>
<dbReference type="InterPro" id="IPR051822">
    <property type="entry name" value="Glycosyl_Hydrolase_84"/>
</dbReference>
<dbReference type="EMBL" id="JAUSVS010000002">
    <property type="protein sequence ID" value="MDQ0464145.1"/>
    <property type="molecule type" value="Genomic_DNA"/>
</dbReference>
<name>A0ABU0IRV6_9CAUL</name>
<reference evidence="1 2" key="1">
    <citation type="submission" date="2023-07" db="EMBL/GenBank/DDBJ databases">
        <title>Genomic Encyclopedia of Type Strains, Phase IV (KMG-IV): sequencing the most valuable type-strain genomes for metagenomic binning, comparative biology and taxonomic classification.</title>
        <authorList>
            <person name="Goeker M."/>
        </authorList>
    </citation>
    <scope>NUCLEOTIDE SEQUENCE [LARGE SCALE GENOMIC DNA]</scope>
    <source>
        <strain evidence="1 2">DSM 18695</strain>
    </source>
</reference>
<sequence>MTVRLRPYHAEDLGALYAISLATGDSGQDAGSLHADRRMIGHIYSAPYAILSPETALVAEDEQGVGGYIVGVADTRAFEARLEQDWWPDLRRRYADPQGSPPESWTADQRRAWLIHHPFATPDYVVGAFPGHLHMNLLPRLQGRGVGTALLNRWLAEIDPSGGLHVGVSRDNLAGLAFWRARGFEPIARPAGARAGGAHWLGLARD</sequence>
<protein>
    <submittedName>
        <fullName evidence="1">GNAT superfamily N-acetyltransferase</fullName>
    </submittedName>
</protein>
<proteinExistence type="predicted"/>
<keyword evidence="2" id="KW-1185">Reference proteome</keyword>
<dbReference type="InterPro" id="IPR016181">
    <property type="entry name" value="Acyl_CoA_acyltransferase"/>
</dbReference>
<evidence type="ECO:0000313" key="2">
    <source>
        <dbReference type="Proteomes" id="UP001228905"/>
    </source>
</evidence>
<dbReference type="RefSeq" id="WP_307348576.1">
    <property type="nucleotide sequence ID" value="NZ_JAUSVS010000002.1"/>
</dbReference>
<comment type="caution">
    <text evidence="1">The sequence shown here is derived from an EMBL/GenBank/DDBJ whole genome shotgun (WGS) entry which is preliminary data.</text>
</comment>
<accession>A0ABU0IRV6</accession>
<dbReference type="PANTHER" id="PTHR13170">
    <property type="entry name" value="O-GLCNACASE"/>
    <property type="match status" value="1"/>
</dbReference>
<dbReference type="SUPFAM" id="SSF55729">
    <property type="entry name" value="Acyl-CoA N-acyltransferases (Nat)"/>
    <property type="match status" value="1"/>
</dbReference>
<evidence type="ECO:0000313" key="1">
    <source>
        <dbReference type="EMBL" id="MDQ0464145.1"/>
    </source>
</evidence>
<dbReference type="Proteomes" id="UP001228905">
    <property type="component" value="Unassembled WGS sequence"/>
</dbReference>
<dbReference type="PANTHER" id="PTHR13170:SF16">
    <property type="entry name" value="PROTEIN O-GLCNACASE"/>
    <property type="match status" value="1"/>
</dbReference>
<dbReference type="Gene3D" id="3.40.630.30">
    <property type="match status" value="1"/>
</dbReference>
<gene>
    <name evidence="1" type="ORF">QO010_001916</name>
</gene>